<evidence type="ECO:0000313" key="3">
    <source>
        <dbReference type="Proteomes" id="UP000287651"/>
    </source>
</evidence>
<evidence type="ECO:0000256" key="1">
    <source>
        <dbReference type="SAM" id="MobiDB-lite"/>
    </source>
</evidence>
<proteinExistence type="predicted"/>
<gene>
    <name evidence="2" type="ORF">B296_00018310</name>
</gene>
<feature type="region of interest" description="Disordered" evidence="1">
    <location>
        <begin position="100"/>
        <end position="126"/>
    </location>
</feature>
<dbReference type="EMBL" id="AMZH03001097">
    <property type="protein sequence ID" value="RRT80638.1"/>
    <property type="molecule type" value="Genomic_DNA"/>
</dbReference>
<comment type="caution">
    <text evidence="2">The sequence shown here is derived from an EMBL/GenBank/DDBJ whole genome shotgun (WGS) entry which is preliminary data.</text>
</comment>
<dbReference type="AlphaFoldDB" id="A0A427AWL1"/>
<accession>A0A427AWL1</accession>
<evidence type="ECO:0000313" key="2">
    <source>
        <dbReference type="EMBL" id="RRT80638.1"/>
    </source>
</evidence>
<name>A0A427AWL1_ENSVE</name>
<protein>
    <submittedName>
        <fullName evidence="2">Uncharacterized protein</fullName>
    </submittedName>
</protein>
<feature type="compositionally biased region" description="Basic and acidic residues" evidence="1">
    <location>
        <begin position="101"/>
        <end position="110"/>
    </location>
</feature>
<sequence length="194" mass="21688">MSRNQQSIKLRSWYEINLSNAFLCRIRDFSEHALIKVLVREREREHTVGGENVDFTHHVKRVILNPRLTELVDDLIVSPTCRSCSLPLFRCSAPLDQLDPVSRESPRPLDRPGTQAPAPLDLGRRNPRHQRLEMSRFTASRGHLEIERGSPSMAFSSLLRSATPALGGSRDCFPSGCGTLAPASFKVPSSPFSV</sequence>
<reference evidence="2 3" key="1">
    <citation type="journal article" date="2014" name="Agronomy (Basel)">
        <title>A Draft Genome Sequence for Ensete ventricosum, the Drought-Tolerant Tree Against Hunger.</title>
        <authorList>
            <person name="Harrison J."/>
            <person name="Moore K.A."/>
            <person name="Paszkiewicz K."/>
            <person name="Jones T."/>
            <person name="Grant M."/>
            <person name="Ambacheew D."/>
            <person name="Muzemil S."/>
            <person name="Studholme D.J."/>
        </authorList>
    </citation>
    <scope>NUCLEOTIDE SEQUENCE [LARGE SCALE GENOMIC DNA]</scope>
</reference>
<dbReference type="Proteomes" id="UP000287651">
    <property type="component" value="Unassembled WGS sequence"/>
</dbReference>
<organism evidence="2 3">
    <name type="scientific">Ensete ventricosum</name>
    <name type="common">Abyssinian banana</name>
    <name type="synonym">Musa ensete</name>
    <dbReference type="NCBI Taxonomy" id="4639"/>
    <lineage>
        <taxon>Eukaryota</taxon>
        <taxon>Viridiplantae</taxon>
        <taxon>Streptophyta</taxon>
        <taxon>Embryophyta</taxon>
        <taxon>Tracheophyta</taxon>
        <taxon>Spermatophyta</taxon>
        <taxon>Magnoliopsida</taxon>
        <taxon>Liliopsida</taxon>
        <taxon>Zingiberales</taxon>
        <taxon>Musaceae</taxon>
        <taxon>Ensete</taxon>
    </lineage>
</organism>